<feature type="non-terminal residue" evidence="1">
    <location>
        <position position="42"/>
    </location>
</feature>
<protein>
    <submittedName>
        <fullName evidence="1">Uncharacterized protein</fullName>
    </submittedName>
</protein>
<comment type="caution">
    <text evidence="1">The sequence shown here is derived from an EMBL/GenBank/DDBJ whole genome shotgun (WGS) entry which is preliminary data.</text>
</comment>
<sequence>MSYYEAPSLNHAISLSSSSNLTQQRLSSSSSNLVRQPSISIL</sequence>
<evidence type="ECO:0000313" key="1">
    <source>
        <dbReference type="EMBL" id="CAF4977835.1"/>
    </source>
</evidence>
<accession>A0A8S3D4F3</accession>
<organism evidence="1 2">
    <name type="scientific">Rotaria magnacalcarata</name>
    <dbReference type="NCBI Taxonomy" id="392030"/>
    <lineage>
        <taxon>Eukaryota</taxon>
        <taxon>Metazoa</taxon>
        <taxon>Spiralia</taxon>
        <taxon>Gnathifera</taxon>
        <taxon>Rotifera</taxon>
        <taxon>Eurotatoria</taxon>
        <taxon>Bdelloidea</taxon>
        <taxon>Philodinida</taxon>
        <taxon>Philodinidae</taxon>
        <taxon>Rotaria</taxon>
    </lineage>
</organism>
<reference evidence="1" key="1">
    <citation type="submission" date="2021-02" db="EMBL/GenBank/DDBJ databases">
        <authorList>
            <person name="Nowell W R."/>
        </authorList>
    </citation>
    <scope>NUCLEOTIDE SEQUENCE</scope>
</reference>
<dbReference type="Proteomes" id="UP000681720">
    <property type="component" value="Unassembled WGS sequence"/>
</dbReference>
<evidence type="ECO:0000313" key="2">
    <source>
        <dbReference type="Proteomes" id="UP000681720"/>
    </source>
</evidence>
<name>A0A8S3D4F3_9BILA</name>
<dbReference type="EMBL" id="CAJOBJ010199040">
    <property type="protein sequence ID" value="CAF4977835.1"/>
    <property type="molecule type" value="Genomic_DNA"/>
</dbReference>
<proteinExistence type="predicted"/>
<gene>
    <name evidence="1" type="ORF">GIL414_LOCUS55836</name>
</gene>
<dbReference type="AlphaFoldDB" id="A0A8S3D4F3"/>